<sequence>MSPRPHLMAACVTYVRDDDAISVASECTLPDVGFGAPLERMSFGYYDKCSAFPSCEDAEPCDCDGLFDGDDDLDGDDGDLDDDDGLSRCASSSSSLSDYFRMEAVRCDTPRATDATLRLGTCPAHRHQLAMARFLNTPRKRADPWNHTQPIVHIREHTVANTNAGATLVTERLYDWWSIPLGNMHDCIDFARQILEVGHLLPVDCTNPSQGVAFLHENHITNLVEAVRPHNIQMDVGLAPMFASQWTRAEFPVRYYFTALAGLHRVRRIPKGGGDEEEDNGDDDEDNGDDDDSALAAFSRAVDDDTWAVSAALDLVAVGNALELVFGSMPFNPLEPIMADLCDALDSPITAHAALARVEKLQVAKDALFSPLHAQDQ</sequence>
<feature type="compositionally biased region" description="Acidic residues" evidence="1">
    <location>
        <begin position="275"/>
        <end position="293"/>
    </location>
</feature>
<proteinExistence type="predicted"/>
<dbReference type="Proteomes" id="UP000383932">
    <property type="component" value="Unassembled WGS sequence"/>
</dbReference>
<evidence type="ECO:0000256" key="1">
    <source>
        <dbReference type="SAM" id="MobiDB-lite"/>
    </source>
</evidence>
<protein>
    <submittedName>
        <fullName evidence="2">Uncharacterized protein</fullName>
    </submittedName>
</protein>
<feature type="region of interest" description="Disordered" evidence="1">
    <location>
        <begin position="269"/>
        <end position="293"/>
    </location>
</feature>
<gene>
    <name evidence="2" type="ORF">CTheo_438</name>
</gene>
<organism evidence="2 3">
    <name type="scientific">Ceratobasidium theobromae</name>
    <dbReference type="NCBI Taxonomy" id="1582974"/>
    <lineage>
        <taxon>Eukaryota</taxon>
        <taxon>Fungi</taxon>
        <taxon>Dikarya</taxon>
        <taxon>Basidiomycota</taxon>
        <taxon>Agaricomycotina</taxon>
        <taxon>Agaricomycetes</taxon>
        <taxon>Cantharellales</taxon>
        <taxon>Ceratobasidiaceae</taxon>
        <taxon>Ceratobasidium</taxon>
    </lineage>
</organism>
<name>A0A5N5QYS9_9AGAM</name>
<evidence type="ECO:0000313" key="3">
    <source>
        <dbReference type="Proteomes" id="UP000383932"/>
    </source>
</evidence>
<comment type="caution">
    <text evidence="2">The sequence shown here is derived from an EMBL/GenBank/DDBJ whole genome shotgun (WGS) entry which is preliminary data.</text>
</comment>
<dbReference type="OrthoDB" id="3260792at2759"/>
<keyword evidence="3" id="KW-1185">Reference proteome</keyword>
<reference evidence="2 3" key="1">
    <citation type="journal article" date="2019" name="Fungal Biol. Biotechnol.">
        <title>Draft genome sequence of fastidious pathogen Ceratobasidium theobromae, which causes vascular-streak dieback in Theobroma cacao.</title>
        <authorList>
            <person name="Ali S.S."/>
            <person name="Asman A."/>
            <person name="Shao J."/>
            <person name="Firmansyah A.P."/>
            <person name="Susilo A.W."/>
            <person name="Rosmana A."/>
            <person name="McMahon P."/>
            <person name="Junaid M."/>
            <person name="Guest D."/>
            <person name="Kheng T.Y."/>
            <person name="Meinhardt L.W."/>
            <person name="Bailey B.A."/>
        </authorList>
    </citation>
    <scope>NUCLEOTIDE SEQUENCE [LARGE SCALE GENOMIC DNA]</scope>
    <source>
        <strain evidence="2 3">CT2</strain>
    </source>
</reference>
<accession>A0A5N5QYS9</accession>
<evidence type="ECO:0000313" key="2">
    <source>
        <dbReference type="EMBL" id="KAB5596166.1"/>
    </source>
</evidence>
<dbReference type="EMBL" id="SSOP01000003">
    <property type="protein sequence ID" value="KAB5596166.1"/>
    <property type="molecule type" value="Genomic_DNA"/>
</dbReference>
<dbReference type="AlphaFoldDB" id="A0A5N5QYS9"/>